<dbReference type="PANTHER" id="PTHR37291">
    <property type="entry name" value="5-METHYLCYTOSINE-SPECIFIC RESTRICTION ENZYME B"/>
    <property type="match status" value="1"/>
</dbReference>
<dbReference type="InterPro" id="IPR052934">
    <property type="entry name" value="Methyl-DNA_Rec/Restrict_Enz"/>
</dbReference>
<dbReference type="InterPro" id="IPR027417">
    <property type="entry name" value="P-loop_NTPase"/>
</dbReference>
<evidence type="ECO:0000313" key="3">
    <source>
        <dbReference type="Proteomes" id="UP000192085"/>
    </source>
</evidence>
<feature type="domain" description="ATPase dynein-related AAA" evidence="1">
    <location>
        <begin position="365"/>
        <end position="479"/>
    </location>
</feature>
<organism evidence="2 3">
    <name type="scientific">Lactococcus lactis subsp. lactis</name>
    <name type="common">Streptococcus lactis</name>
    <dbReference type="NCBI Taxonomy" id="1360"/>
    <lineage>
        <taxon>Bacteria</taxon>
        <taxon>Bacillati</taxon>
        <taxon>Bacillota</taxon>
        <taxon>Bacilli</taxon>
        <taxon>Lactobacillales</taxon>
        <taxon>Streptococcaceae</taxon>
        <taxon>Lactococcus</taxon>
    </lineage>
</organism>
<dbReference type="GO" id="GO:0016887">
    <property type="term" value="F:ATP hydrolysis activity"/>
    <property type="evidence" value="ECO:0007669"/>
    <property type="project" value="InterPro"/>
</dbReference>
<dbReference type="REBASE" id="196242">
    <property type="entry name" value="R1.Lla275ORF1223P"/>
</dbReference>
<sequence length="624" mass="71332">MAYTANSAIDDFKNFMPNSNFEEIENTKGRGLLLIDDLENKSVIFIYPLVHKEDNTKNYFDTRDSGVKERYYSWKYALENGLKYFIFGINNSVLKYQNYVFSLECSEQQICTISGTKDGMRNGPGNQIIIPNSYEPQKSFDRISNRLGVSIAVIGKQNINNYITMFDNRPFMEIITDTDGYSEENMNPVIFNTELETEFAHNRIIFGAPGTGKSYTLNKESIGDSEDPDSNYLLKNGGEYERVTFHPDYSYANFVGTYKPTMLDNGRLDLSDEQKQILDILRDKTLTGQGKYDKLWDICDNREPKFSGLSAIPTLLRLFDPEAEFQAKKPDGSNNERNNDYYGNEIRPYVTLLSEVSPEASEISYEYIPGPFMRVYVKALKNARTDNPKPHLLLIEEINRANVAAVFGDIFQLLDRDTNNVSEYPIQASEDVKKYLAKELGENKEDCSEILIPNNMFIWASMNSADQGVFPMDTAFKRRWSFTYQGINQGDEDIHEAVVKLGNSPIEVNWNELRKAINAELISYNVNEDKLLGAHFVSKSSLENKEKFDETFKSKVIMYLFDDAAKQKRQSMFAGVEVLQKSPKLYSDICEAYDSDGIGIFSLEIQRKFSGNSSKSSENESEEF</sequence>
<dbReference type="Proteomes" id="UP000192085">
    <property type="component" value="Chromosome"/>
</dbReference>
<evidence type="ECO:0000259" key="1">
    <source>
        <dbReference type="Pfam" id="PF07728"/>
    </source>
</evidence>
<dbReference type="Gene3D" id="3.40.50.300">
    <property type="entry name" value="P-loop containing nucleotide triphosphate hydrolases"/>
    <property type="match status" value="1"/>
</dbReference>
<dbReference type="Pfam" id="PF07728">
    <property type="entry name" value="AAA_5"/>
    <property type="match status" value="1"/>
</dbReference>
<dbReference type="EMBL" id="CP015897">
    <property type="protein sequence ID" value="ARD98855.1"/>
    <property type="molecule type" value="Genomic_DNA"/>
</dbReference>
<reference evidence="2 3" key="1">
    <citation type="journal article" date="2017" name="BMC Genomics">
        <title>Comparative and functional genomics of the Lactococcus lactis taxon; insights into evolution and niche adaptation.</title>
        <authorList>
            <person name="Kelleher P."/>
            <person name="Bottacini F."/>
            <person name="Mahony J."/>
            <person name="Kilcawley K.N."/>
            <person name="van Sinderen D."/>
        </authorList>
    </citation>
    <scope>NUCLEOTIDE SEQUENCE [LARGE SCALE GENOMIC DNA]</scope>
    <source>
        <strain evidence="2 3">275</strain>
    </source>
</reference>
<dbReference type="InterPro" id="IPR011704">
    <property type="entry name" value="ATPase_dyneun-rel_AAA"/>
</dbReference>
<name>A0A1V0NG13_LACLL</name>
<dbReference type="GO" id="GO:0005524">
    <property type="term" value="F:ATP binding"/>
    <property type="evidence" value="ECO:0007669"/>
    <property type="project" value="InterPro"/>
</dbReference>
<evidence type="ECO:0000313" key="2">
    <source>
        <dbReference type="EMBL" id="ARD98855.1"/>
    </source>
</evidence>
<accession>A0A1V0NG13</accession>
<dbReference type="RefSeq" id="WP_064973539.1">
    <property type="nucleotide sequence ID" value="NZ_CP015897.1"/>
</dbReference>
<gene>
    <name evidence="2" type="ORF">LL275_1225</name>
</gene>
<protein>
    <recommendedName>
        <fullName evidence="1">ATPase dynein-related AAA domain-containing protein</fullName>
    </recommendedName>
</protein>
<dbReference type="SUPFAM" id="SSF52540">
    <property type="entry name" value="P-loop containing nucleoside triphosphate hydrolases"/>
    <property type="match status" value="1"/>
</dbReference>
<proteinExistence type="predicted"/>
<dbReference type="PANTHER" id="PTHR37291:SF1">
    <property type="entry name" value="TYPE IV METHYL-DIRECTED RESTRICTION ENZYME ECOKMCRB SUBUNIT"/>
    <property type="match status" value="1"/>
</dbReference>
<dbReference type="AlphaFoldDB" id="A0A1V0NG13"/>